<dbReference type="EMBL" id="CM055098">
    <property type="protein sequence ID" value="KAJ7549781.1"/>
    <property type="molecule type" value="Genomic_DNA"/>
</dbReference>
<organism evidence="1 2">
    <name type="scientific">Diphasiastrum complanatum</name>
    <name type="common">Issler's clubmoss</name>
    <name type="synonym">Lycopodium complanatum</name>
    <dbReference type="NCBI Taxonomy" id="34168"/>
    <lineage>
        <taxon>Eukaryota</taxon>
        <taxon>Viridiplantae</taxon>
        <taxon>Streptophyta</taxon>
        <taxon>Embryophyta</taxon>
        <taxon>Tracheophyta</taxon>
        <taxon>Lycopodiopsida</taxon>
        <taxon>Lycopodiales</taxon>
        <taxon>Lycopodiaceae</taxon>
        <taxon>Lycopodioideae</taxon>
        <taxon>Diphasiastrum</taxon>
    </lineage>
</organism>
<comment type="caution">
    <text evidence="1">The sequence shown here is derived from an EMBL/GenBank/DDBJ whole genome shotgun (WGS) entry which is preliminary data.</text>
</comment>
<accession>A0ACC2D6A6</accession>
<keyword evidence="2" id="KW-1185">Reference proteome</keyword>
<gene>
    <name evidence="1" type="ORF">O6H91_07G068700</name>
</gene>
<sequence length="382" mass="43842">MTNMKGAVIGAAAMMAGLLIFAQVWSFSRPIRRWSSGWQSSADMQVGQIRNNVLDVNCSDRERRIQIFESYKNHTFFSEANLQFAARDAAICEPPAGLERVAFMFIVRGEFAHERLWERFFKGNEDRYSIYVHATPGFEYPEGSFFRGRQIPSKTVARLSSTLVDALRRLIAYALLDVDSPNSWFVLLCEATIPIRSFDFVYNYLTRSKLSFVESFHPVERYHSWQTLPEFPMQDLRKGELWMALNRKHAGMIVAESTFYFKFRSQCNYMCAPDEQYIQTFLATKDGRGIANRTIMYVNWTYAHISSPFHHDAAHITPELIHEIQSRKVDTDGARHDTGVDNSTISCIYNDLPQSECFLFARKFASGAAQNLQSLPASILGY</sequence>
<name>A0ACC2D6A6_DIPCM</name>
<evidence type="ECO:0000313" key="1">
    <source>
        <dbReference type="EMBL" id="KAJ7549781.1"/>
    </source>
</evidence>
<proteinExistence type="predicted"/>
<dbReference type="Proteomes" id="UP001162992">
    <property type="component" value="Chromosome 7"/>
</dbReference>
<protein>
    <submittedName>
        <fullName evidence="1">Uncharacterized protein</fullName>
    </submittedName>
</protein>
<reference evidence="2" key="1">
    <citation type="journal article" date="2024" name="Proc. Natl. Acad. Sci. U.S.A.">
        <title>Extraordinary preservation of gene collinearity over three hundred million years revealed in homosporous lycophytes.</title>
        <authorList>
            <person name="Li C."/>
            <person name="Wickell D."/>
            <person name="Kuo L.Y."/>
            <person name="Chen X."/>
            <person name="Nie B."/>
            <person name="Liao X."/>
            <person name="Peng D."/>
            <person name="Ji J."/>
            <person name="Jenkins J."/>
            <person name="Williams M."/>
            <person name="Shu S."/>
            <person name="Plott C."/>
            <person name="Barry K."/>
            <person name="Rajasekar S."/>
            <person name="Grimwood J."/>
            <person name="Han X."/>
            <person name="Sun S."/>
            <person name="Hou Z."/>
            <person name="He W."/>
            <person name="Dai G."/>
            <person name="Sun C."/>
            <person name="Schmutz J."/>
            <person name="Leebens-Mack J.H."/>
            <person name="Li F.W."/>
            <person name="Wang L."/>
        </authorList>
    </citation>
    <scope>NUCLEOTIDE SEQUENCE [LARGE SCALE GENOMIC DNA]</scope>
    <source>
        <strain evidence="2">cv. PW_Plant_1</strain>
    </source>
</reference>
<evidence type="ECO:0000313" key="2">
    <source>
        <dbReference type="Proteomes" id="UP001162992"/>
    </source>
</evidence>